<keyword evidence="2" id="KW-0333">Golgi apparatus</keyword>
<dbReference type="GO" id="GO:0070273">
    <property type="term" value="F:phosphatidylinositol-4-phosphate binding"/>
    <property type="evidence" value="ECO:0007669"/>
    <property type="project" value="InterPro"/>
</dbReference>
<dbReference type="Pfam" id="PF05719">
    <property type="entry name" value="GPP34"/>
    <property type="match status" value="1"/>
</dbReference>
<dbReference type="RefSeq" id="WP_037311403.1">
    <property type="nucleotide sequence ID" value="NZ_CALJZO010000007.1"/>
</dbReference>
<proteinExistence type="predicted"/>
<protein>
    <recommendedName>
        <fullName evidence="7">Golgi phosphoprotein 3 (GPP34)</fullName>
    </recommendedName>
</protein>
<evidence type="ECO:0000256" key="3">
    <source>
        <dbReference type="ARBA" id="ARBA00023121"/>
    </source>
</evidence>
<evidence type="ECO:0000313" key="6">
    <source>
        <dbReference type="Proteomes" id="UP000030848"/>
    </source>
</evidence>
<organism evidence="5 6">
    <name type="scientific">Saccharomonospora viridis</name>
    <dbReference type="NCBI Taxonomy" id="1852"/>
    <lineage>
        <taxon>Bacteria</taxon>
        <taxon>Bacillati</taxon>
        <taxon>Actinomycetota</taxon>
        <taxon>Actinomycetes</taxon>
        <taxon>Pseudonocardiales</taxon>
        <taxon>Pseudonocardiaceae</taxon>
        <taxon>Saccharomonospora</taxon>
    </lineage>
</organism>
<dbReference type="OrthoDB" id="4962633at2"/>
<dbReference type="InterPro" id="IPR008628">
    <property type="entry name" value="GPP34-like"/>
</dbReference>
<gene>
    <name evidence="5" type="ORF">MINT15_26100</name>
</gene>
<comment type="subcellular location">
    <subcellularLocation>
        <location evidence="1">Golgi apparatus membrane</location>
        <topology evidence="1">Peripheral membrane protein</topology>
        <orientation evidence="1">Cytoplasmic side</orientation>
    </subcellularLocation>
</comment>
<comment type="caution">
    <text evidence="5">The sequence shown here is derived from an EMBL/GenBank/DDBJ whole genome shotgun (WGS) entry which is preliminary data.</text>
</comment>
<dbReference type="InterPro" id="IPR038261">
    <property type="entry name" value="GPP34-like_sf"/>
</dbReference>
<keyword evidence="4" id="KW-0472">Membrane</keyword>
<keyword evidence="3" id="KW-0446">Lipid-binding</keyword>
<evidence type="ECO:0000256" key="1">
    <source>
        <dbReference type="ARBA" id="ARBA00004255"/>
    </source>
</evidence>
<dbReference type="Gene3D" id="1.10.3630.10">
    <property type="entry name" value="yeast vps74-n-term truncation variant domain like"/>
    <property type="match status" value="1"/>
</dbReference>
<evidence type="ECO:0008006" key="7">
    <source>
        <dbReference type="Google" id="ProtNLM"/>
    </source>
</evidence>
<reference evidence="5 6" key="1">
    <citation type="submission" date="2014-10" db="EMBL/GenBank/DDBJ databases">
        <title>Genome sequence of Micropolyspora internatus JCM3315.</title>
        <authorList>
            <person name="Shin S.-K."/>
            <person name="Yi H."/>
        </authorList>
    </citation>
    <scope>NUCLEOTIDE SEQUENCE [LARGE SCALE GENOMIC DNA]</scope>
    <source>
        <strain evidence="5 6">JCM 3315</strain>
    </source>
</reference>
<sequence length="228" mass="24420">MLIAEDLLLLAYADEARGPVGGVSQLEHALVGALLVELVIRERVDVTTVGAEGESGRVSVRDDTPTKVAPLDDALARLSTLEGAKPKDVLRSLAGAGLAERLLTGLVERGLLRKEHGHVLGLAPAPCWPAEDSRHEEGVKDQLRRVLVDGEYPDERTAVLIALLAHGTALRHVAGREHADVADRRAKEIAQGSWAGDSLRKSVEEIVTATLLAPTILLASSPAFVRRW</sequence>
<dbReference type="AlphaFoldDB" id="A0A837D6H7"/>
<dbReference type="EMBL" id="JRZE01000006">
    <property type="protein sequence ID" value="KHF42408.1"/>
    <property type="molecule type" value="Genomic_DNA"/>
</dbReference>
<evidence type="ECO:0000256" key="2">
    <source>
        <dbReference type="ARBA" id="ARBA00023034"/>
    </source>
</evidence>
<name>A0A837D6H7_9PSEU</name>
<evidence type="ECO:0000313" key="5">
    <source>
        <dbReference type="EMBL" id="KHF42408.1"/>
    </source>
</evidence>
<evidence type="ECO:0000256" key="4">
    <source>
        <dbReference type="ARBA" id="ARBA00023136"/>
    </source>
</evidence>
<dbReference type="Proteomes" id="UP000030848">
    <property type="component" value="Unassembled WGS sequence"/>
</dbReference>
<accession>A0A837D6H7</accession>
<dbReference type="GO" id="GO:0012505">
    <property type="term" value="C:endomembrane system"/>
    <property type="evidence" value="ECO:0007669"/>
    <property type="project" value="UniProtKB-ARBA"/>
</dbReference>
<dbReference type="GO" id="GO:0005737">
    <property type="term" value="C:cytoplasm"/>
    <property type="evidence" value="ECO:0007669"/>
    <property type="project" value="UniProtKB-ARBA"/>
</dbReference>